<dbReference type="RefSeq" id="WP_103312201.1">
    <property type="nucleotide sequence ID" value="NZ_PPPD01000001.1"/>
</dbReference>
<dbReference type="AlphaFoldDB" id="A0A2K3UZ10"/>
<protein>
    <submittedName>
        <fullName evidence="1">Uncharacterized protein</fullName>
    </submittedName>
</protein>
<organism evidence="1 2">
    <name type="scientific">Deinococcus koreensis</name>
    <dbReference type="NCBI Taxonomy" id="2054903"/>
    <lineage>
        <taxon>Bacteria</taxon>
        <taxon>Thermotogati</taxon>
        <taxon>Deinococcota</taxon>
        <taxon>Deinococci</taxon>
        <taxon>Deinococcales</taxon>
        <taxon>Deinococcaceae</taxon>
        <taxon>Deinococcus</taxon>
    </lineage>
</organism>
<dbReference type="EMBL" id="PPPD01000001">
    <property type="protein sequence ID" value="PNY81760.1"/>
    <property type="molecule type" value="Genomic_DNA"/>
</dbReference>
<proteinExistence type="predicted"/>
<reference evidence="1 2" key="1">
    <citation type="submission" date="2018-01" db="EMBL/GenBank/DDBJ databases">
        <title>Deinococcus koreensis sp. nov., a radiation-resistant bacterium isolated from river water.</title>
        <authorList>
            <person name="Choi A."/>
        </authorList>
    </citation>
    <scope>NUCLEOTIDE SEQUENCE [LARGE SCALE GENOMIC DNA]</scope>
    <source>
        <strain evidence="1 2">SJW1-2</strain>
    </source>
</reference>
<dbReference type="OrthoDB" id="56313at2"/>
<evidence type="ECO:0000313" key="2">
    <source>
        <dbReference type="Proteomes" id="UP000236379"/>
    </source>
</evidence>
<accession>A0A2K3UZ10</accession>
<evidence type="ECO:0000313" key="1">
    <source>
        <dbReference type="EMBL" id="PNY81760.1"/>
    </source>
</evidence>
<dbReference type="NCBIfam" id="NF038403">
    <property type="entry name" value="perm_prefix_1"/>
    <property type="match status" value="1"/>
</dbReference>
<name>A0A2K3UZ10_9DEIO</name>
<comment type="caution">
    <text evidence="1">The sequence shown here is derived from an EMBL/GenBank/DDBJ whole genome shotgun (WGS) entry which is preliminary data.</text>
</comment>
<dbReference type="Proteomes" id="UP000236379">
    <property type="component" value="Unassembled WGS sequence"/>
</dbReference>
<dbReference type="InterPro" id="IPR047928">
    <property type="entry name" value="Perm_prefix_1"/>
</dbReference>
<gene>
    <name evidence="1" type="ORF">CVO96_10565</name>
</gene>
<sequence>MNAVERYLRRATHGLWGQKKRDALTELRGAVEDKVYRHQLSGLSEGEAVTAALRDLGSPAVIARELGRVHTVPSLLRATLLAGMTGLLGIQAAAQLPTIQAAPVPVGQLCTFDESALARFFPEDQLRIRERIKAAGGREQYEAACRVRQPDTGLNSLLRLSDLIAALRMAQVEARTIPGTEAFVQLKVPGEDWQGLNLNEAVHFLPTGPGTAAKPGSRTEPYVYAENLISQLLYSFKGPLRLSGVVNPTLHIGPAQMQVGTTQRPVRATNLYQWAVYEEVTRLMRLDSPASAPAPRLGLSPDDGPHAGYSQLKVNAQDGAVYALVGSMNGEIGLAVRAVRAGRLELPCDCRSTPFTQTDSLKTLLAQARRGQSALMVFALDASDLRHLQLTPVPTAQLQLVSAP</sequence>
<keyword evidence="2" id="KW-1185">Reference proteome</keyword>